<organism evidence="1 2">
    <name type="scientific">Nelumbo nucifera</name>
    <name type="common">Sacred lotus</name>
    <dbReference type="NCBI Taxonomy" id="4432"/>
    <lineage>
        <taxon>Eukaryota</taxon>
        <taxon>Viridiplantae</taxon>
        <taxon>Streptophyta</taxon>
        <taxon>Embryophyta</taxon>
        <taxon>Tracheophyta</taxon>
        <taxon>Spermatophyta</taxon>
        <taxon>Magnoliopsida</taxon>
        <taxon>Proteales</taxon>
        <taxon>Nelumbonaceae</taxon>
        <taxon>Nelumbo</taxon>
    </lineage>
</organism>
<dbReference type="EMBL" id="DUZY01000005">
    <property type="protein sequence ID" value="DAD39486.1"/>
    <property type="molecule type" value="Genomic_DNA"/>
</dbReference>
<evidence type="ECO:0000313" key="1">
    <source>
        <dbReference type="EMBL" id="DAD39486.1"/>
    </source>
</evidence>
<keyword evidence="2" id="KW-1185">Reference proteome</keyword>
<protein>
    <submittedName>
        <fullName evidence="1">Uncharacterized protein</fullName>
    </submittedName>
</protein>
<gene>
    <name evidence="1" type="ORF">HUJ06_013809</name>
</gene>
<reference evidence="1 2" key="1">
    <citation type="journal article" date="2020" name="Mol. Biol. Evol.">
        <title>Distinct Expression and Methylation Patterns for Genes with Different Fates following a Single Whole-Genome Duplication in Flowering Plants.</title>
        <authorList>
            <person name="Shi T."/>
            <person name="Rahmani R.S."/>
            <person name="Gugger P.F."/>
            <person name="Wang M."/>
            <person name="Li H."/>
            <person name="Zhang Y."/>
            <person name="Li Z."/>
            <person name="Wang Q."/>
            <person name="Van de Peer Y."/>
            <person name="Marchal K."/>
            <person name="Chen J."/>
        </authorList>
    </citation>
    <scope>NUCLEOTIDE SEQUENCE [LARGE SCALE GENOMIC DNA]</scope>
    <source>
        <tissue evidence="1">Leaf</tissue>
    </source>
</reference>
<accession>A0A822Z8S8</accession>
<dbReference type="Proteomes" id="UP000607653">
    <property type="component" value="Unassembled WGS sequence"/>
</dbReference>
<comment type="caution">
    <text evidence="1">The sequence shown here is derived from an EMBL/GenBank/DDBJ whole genome shotgun (WGS) entry which is preliminary data.</text>
</comment>
<sequence>MLGDKVGTRCFTKRSREMLNSLSLSLEHKRLQQTPFGHFLDLPHVTVEMPF</sequence>
<dbReference type="AlphaFoldDB" id="A0A822Z8S8"/>
<name>A0A822Z8S8_NELNU</name>
<evidence type="ECO:0000313" key="2">
    <source>
        <dbReference type="Proteomes" id="UP000607653"/>
    </source>
</evidence>
<proteinExistence type="predicted"/>